<dbReference type="RefSeq" id="WP_208895132.1">
    <property type="nucleotide sequence ID" value="NZ_CP009770.1"/>
</dbReference>
<evidence type="ECO:0000256" key="5">
    <source>
        <dbReference type="ARBA" id="ARBA00023136"/>
    </source>
</evidence>
<dbReference type="GO" id="GO:0005886">
    <property type="term" value="C:plasma membrane"/>
    <property type="evidence" value="ECO:0007669"/>
    <property type="project" value="UniProtKB-SubCell"/>
</dbReference>
<keyword evidence="4 8" id="KW-0406">Ion transport</keyword>
<dbReference type="CDD" id="cd12152">
    <property type="entry name" value="F1-ATPase_delta"/>
    <property type="match status" value="1"/>
</dbReference>
<dbReference type="GO" id="GO:0012505">
    <property type="term" value="C:endomembrane system"/>
    <property type="evidence" value="ECO:0007669"/>
    <property type="project" value="UniProtKB-SubCell"/>
</dbReference>
<evidence type="ECO:0000256" key="4">
    <source>
        <dbReference type="ARBA" id="ARBA00023065"/>
    </source>
</evidence>
<comment type="similarity">
    <text evidence="2 8 9">Belongs to the ATPase epsilon chain family.</text>
</comment>
<protein>
    <recommendedName>
        <fullName evidence="8">ATP synthase epsilon chain</fullName>
    </recommendedName>
    <alternativeName>
        <fullName evidence="8">ATP synthase F1 sector epsilon subunit</fullName>
    </alternativeName>
    <alternativeName>
        <fullName evidence="8">F-ATPase epsilon subunit</fullName>
    </alternativeName>
</protein>
<evidence type="ECO:0000256" key="3">
    <source>
        <dbReference type="ARBA" id="ARBA00022448"/>
    </source>
</evidence>
<evidence type="ECO:0000256" key="7">
    <source>
        <dbReference type="ARBA" id="ARBA00023310"/>
    </source>
</evidence>
<dbReference type="GO" id="GO:0045259">
    <property type="term" value="C:proton-transporting ATP synthase complex"/>
    <property type="evidence" value="ECO:0007669"/>
    <property type="project" value="UniProtKB-KW"/>
</dbReference>
<evidence type="ECO:0000256" key="8">
    <source>
        <dbReference type="HAMAP-Rule" id="MF_00530"/>
    </source>
</evidence>
<dbReference type="InterPro" id="IPR036771">
    <property type="entry name" value="ATPsynth_dsu/esu_N"/>
</dbReference>
<proteinExistence type="inferred from homology"/>
<organism evidence="12 13">
    <name type="scientific">Ureaplasma diversum</name>
    <dbReference type="NCBI Taxonomy" id="42094"/>
    <lineage>
        <taxon>Bacteria</taxon>
        <taxon>Bacillati</taxon>
        <taxon>Mycoplasmatota</taxon>
        <taxon>Mycoplasmoidales</taxon>
        <taxon>Mycoplasmoidaceae</taxon>
        <taxon>Ureaplasma</taxon>
    </lineage>
</organism>
<dbReference type="Proteomes" id="UP000032261">
    <property type="component" value="Chromosome"/>
</dbReference>
<dbReference type="InterPro" id="IPR020546">
    <property type="entry name" value="ATP_synth_F1_dsu/esu_N"/>
</dbReference>
<reference evidence="12 13" key="1">
    <citation type="journal article" date="2015" name="Genome Announc.">
        <title>Genome Sequence of Ureaplasma diversum Strain ATCC 49782.</title>
        <authorList>
            <person name="Marques L.M."/>
            <person name="Guimaraes A.M."/>
            <person name="Martins H.B."/>
            <person name="Rezende I.S."/>
            <person name="Barbosa M.S."/>
            <person name="Campos G.B."/>
            <person name="do Nascimento N.C."/>
            <person name="Dos Santos A.P."/>
            <person name="Amorim A.T."/>
            <person name="Santos V.M."/>
            <person name="Messick J.B."/>
            <person name="Timenetsky J."/>
        </authorList>
    </citation>
    <scope>NUCLEOTIDE SEQUENCE [LARGE SCALE GENOMIC DNA]</scope>
    <source>
        <strain evidence="12 13">ATCC 49782</strain>
    </source>
</reference>
<dbReference type="GO" id="GO:0005524">
    <property type="term" value="F:ATP binding"/>
    <property type="evidence" value="ECO:0007669"/>
    <property type="project" value="UniProtKB-UniRule"/>
</dbReference>
<dbReference type="PANTHER" id="PTHR13822:SF10">
    <property type="entry name" value="ATP SYNTHASE EPSILON CHAIN, CHLOROPLASTIC"/>
    <property type="match status" value="1"/>
</dbReference>
<dbReference type="HOGENOM" id="CLU_1874552_0_0_14"/>
<dbReference type="Gene3D" id="2.60.15.10">
    <property type="entry name" value="F0F1 ATP synthase delta/epsilon subunit, N-terminal"/>
    <property type="match status" value="1"/>
</dbReference>
<dbReference type="HAMAP" id="MF_00530">
    <property type="entry name" value="ATP_synth_epsil_bac"/>
    <property type="match status" value="1"/>
</dbReference>
<keyword evidence="3 8" id="KW-0813">Transport</keyword>
<keyword evidence="7 8" id="KW-0066">ATP synthesis</keyword>
<feature type="coiled-coil region" evidence="10">
    <location>
        <begin position="93"/>
        <end position="120"/>
    </location>
</feature>
<dbReference type="Pfam" id="PF02823">
    <property type="entry name" value="ATP-synt_DE_N"/>
    <property type="match status" value="1"/>
</dbReference>
<gene>
    <name evidence="8" type="primary">atpC</name>
    <name evidence="12" type="ORF">JM47_00870</name>
</gene>
<keyword evidence="6 8" id="KW-0139">CF(1)</keyword>
<evidence type="ECO:0000313" key="13">
    <source>
        <dbReference type="Proteomes" id="UP000032261"/>
    </source>
</evidence>
<keyword evidence="8" id="KW-1003">Cell membrane</keyword>
<keyword evidence="10" id="KW-0175">Coiled coil</keyword>
<evidence type="ECO:0000313" key="12">
    <source>
        <dbReference type="EMBL" id="AJQ45195.1"/>
    </source>
</evidence>
<dbReference type="InterPro" id="IPR001469">
    <property type="entry name" value="ATP_synth_F1_dsu/esu"/>
</dbReference>
<keyword evidence="5 8" id="KW-0472">Membrane</keyword>
<evidence type="ECO:0000259" key="11">
    <source>
        <dbReference type="Pfam" id="PF02823"/>
    </source>
</evidence>
<dbReference type="STRING" id="42094.JM47_00870"/>
<dbReference type="EMBL" id="CP009770">
    <property type="protein sequence ID" value="AJQ45195.1"/>
    <property type="molecule type" value="Genomic_DNA"/>
</dbReference>
<dbReference type="PANTHER" id="PTHR13822">
    <property type="entry name" value="ATP SYNTHASE DELTA/EPSILON CHAIN"/>
    <property type="match status" value="1"/>
</dbReference>
<evidence type="ECO:0000256" key="6">
    <source>
        <dbReference type="ARBA" id="ARBA00023196"/>
    </source>
</evidence>
<sequence>MSKLTKLKIVTPHAQLYSEDVYSVEVKTSEGRIAILPDHNPLVSPIVNHVAYIRATPSSNRKPMILLEGIIYVEKHQVRVFCDYFIPLESVSVEGVQKELAQHQQDFEKTNDDKKRMQIKALIKQNEAVLAAYKDR</sequence>
<keyword evidence="8" id="KW-0375">Hydrogen ion transport</keyword>
<accession>A0A0C5S1C5</accession>
<comment type="subcellular location">
    <subcellularLocation>
        <location evidence="8">Cell membrane</location>
        <topology evidence="8">Peripheral membrane protein</topology>
    </subcellularLocation>
    <subcellularLocation>
        <location evidence="1">Endomembrane system</location>
        <topology evidence="1">Peripheral membrane protein</topology>
    </subcellularLocation>
</comment>
<dbReference type="AlphaFoldDB" id="A0A0C5S1C5"/>
<dbReference type="PATRIC" id="fig|42094.4.peg.162"/>
<dbReference type="SUPFAM" id="SSF51344">
    <property type="entry name" value="Epsilon subunit of F1F0-ATP synthase N-terminal domain"/>
    <property type="match status" value="1"/>
</dbReference>
<comment type="subunit">
    <text evidence="8 9">F-type ATPases have 2 components, CF(1) - the catalytic core - and CF(0) - the membrane proton channel. CF(1) has five subunits: alpha(3), beta(3), gamma(1), delta(1), epsilon(1). CF(0) has three main subunits: a, b and c.</text>
</comment>
<comment type="function">
    <text evidence="8">Produces ATP from ADP in the presence of a proton gradient across the membrane.</text>
</comment>
<evidence type="ECO:0000256" key="9">
    <source>
        <dbReference type="RuleBase" id="RU003656"/>
    </source>
</evidence>
<dbReference type="NCBIfam" id="TIGR01216">
    <property type="entry name" value="ATP_synt_epsi"/>
    <property type="match status" value="1"/>
</dbReference>
<dbReference type="GO" id="GO:0046933">
    <property type="term" value="F:proton-transporting ATP synthase activity, rotational mechanism"/>
    <property type="evidence" value="ECO:0007669"/>
    <property type="project" value="UniProtKB-UniRule"/>
</dbReference>
<evidence type="ECO:0000256" key="2">
    <source>
        <dbReference type="ARBA" id="ARBA00005712"/>
    </source>
</evidence>
<name>A0A0C5S1C5_9BACT</name>
<dbReference type="KEGG" id="ude:JM47_00870"/>
<evidence type="ECO:0000256" key="10">
    <source>
        <dbReference type="SAM" id="Coils"/>
    </source>
</evidence>
<evidence type="ECO:0000256" key="1">
    <source>
        <dbReference type="ARBA" id="ARBA00004184"/>
    </source>
</evidence>
<feature type="domain" description="ATP synthase F1 complex delta/epsilon subunit N-terminal" evidence="11">
    <location>
        <begin position="6"/>
        <end position="83"/>
    </location>
</feature>